<dbReference type="Pfam" id="PF08279">
    <property type="entry name" value="HTH_11"/>
    <property type="match status" value="1"/>
</dbReference>
<comment type="caution">
    <text evidence="2">The sequence shown here is derived from an EMBL/GenBank/DDBJ whole genome shotgun (WGS) entry which is preliminary data.</text>
</comment>
<evidence type="ECO:0000313" key="3">
    <source>
        <dbReference type="Proteomes" id="UP000285324"/>
    </source>
</evidence>
<evidence type="ECO:0000313" key="2">
    <source>
        <dbReference type="EMBL" id="RPJ88761.1"/>
    </source>
</evidence>
<dbReference type="EMBL" id="QVXO01000055">
    <property type="protein sequence ID" value="RPJ88761.1"/>
    <property type="molecule type" value="Genomic_DNA"/>
</dbReference>
<organism evidence="2 3">
    <name type="scientific">Alcaligenes xylosoxydans xylosoxydans</name>
    <name type="common">Achromobacter xylosoxidans</name>
    <dbReference type="NCBI Taxonomy" id="85698"/>
    <lineage>
        <taxon>Bacteria</taxon>
        <taxon>Pseudomonadati</taxon>
        <taxon>Pseudomonadota</taxon>
        <taxon>Betaproteobacteria</taxon>
        <taxon>Burkholderiales</taxon>
        <taxon>Alcaligenaceae</taxon>
        <taxon>Achromobacter</taxon>
    </lineage>
</organism>
<dbReference type="SUPFAM" id="SSF46785">
    <property type="entry name" value="Winged helix' DNA-binding domain"/>
    <property type="match status" value="1"/>
</dbReference>
<feature type="domain" description="Helix-turn-helix type 11" evidence="1">
    <location>
        <begin position="4"/>
        <end position="52"/>
    </location>
</feature>
<protein>
    <submittedName>
        <fullName evidence="2">HTH domain-containing protein</fullName>
    </submittedName>
</protein>
<feature type="non-terminal residue" evidence="2">
    <location>
        <position position="141"/>
    </location>
</feature>
<dbReference type="InterPro" id="IPR011991">
    <property type="entry name" value="ArsR-like_HTH"/>
</dbReference>
<accession>A0A424W6B3</accession>
<proteinExistence type="predicted"/>
<dbReference type="Proteomes" id="UP000285324">
    <property type="component" value="Unassembled WGS sequence"/>
</dbReference>
<reference evidence="2 3" key="1">
    <citation type="submission" date="2018-08" db="EMBL/GenBank/DDBJ databases">
        <title>Achromobacter xylosoxidans Genome sequencing and assembly.</title>
        <authorList>
            <person name="Wang R."/>
            <person name="Rensing C."/>
            <person name="Li Y."/>
        </authorList>
    </citation>
    <scope>NUCLEOTIDE SEQUENCE [LARGE SCALE GENOMIC DNA]</scope>
    <source>
        <strain evidence="2 3">GD003A</strain>
    </source>
</reference>
<dbReference type="InterPro" id="IPR036388">
    <property type="entry name" value="WH-like_DNA-bd_sf"/>
</dbReference>
<evidence type="ECO:0000259" key="1">
    <source>
        <dbReference type="Pfam" id="PF08279"/>
    </source>
</evidence>
<dbReference type="CDD" id="cd00090">
    <property type="entry name" value="HTH_ARSR"/>
    <property type="match status" value="1"/>
</dbReference>
<dbReference type="InterPro" id="IPR036390">
    <property type="entry name" value="WH_DNA-bd_sf"/>
</dbReference>
<dbReference type="RefSeq" id="WP_118934031.1">
    <property type="nucleotide sequence ID" value="NZ_JACTAA010000036.1"/>
</dbReference>
<sequence>MTVREDILQFLRAQQRENLPWVSSSELAYRTGVSWSTVKRQLENLRKAGAILREGQGRATRYRITDETPASTLPTTIATRLAEPASETVGMIWSERGQALLARLRQPLSAREPVGCKRLLNTPLTVLLMQQVATDAAAAQR</sequence>
<dbReference type="InterPro" id="IPR013196">
    <property type="entry name" value="HTH_11"/>
</dbReference>
<dbReference type="AlphaFoldDB" id="A0A424W6B3"/>
<dbReference type="Gene3D" id="1.10.10.10">
    <property type="entry name" value="Winged helix-like DNA-binding domain superfamily/Winged helix DNA-binding domain"/>
    <property type="match status" value="1"/>
</dbReference>
<dbReference type="GO" id="GO:0006355">
    <property type="term" value="P:regulation of DNA-templated transcription"/>
    <property type="evidence" value="ECO:0007669"/>
    <property type="project" value="UniProtKB-ARBA"/>
</dbReference>
<gene>
    <name evidence="2" type="ORF">DY367_25985</name>
</gene>
<name>A0A424W6B3_ALCXX</name>